<evidence type="ECO:0000313" key="3">
    <source>
        <dbReference type="Proteomes" id="UP000597338"/>
    </source>
</evidence>
<dbReference type="Proteomes" id="UP000597338">
    <property type="component" value="Unassembled WGS sequence"/>
</dbReference>
<evidence type="ECO:0000256" key="1">
    <source>
        <dbReference type="SAM" id="Coils"/>
    </source>
</evidence>
<evidence type="ECO:0000313" key="2">
    <source>
        <dbReference type="EMBL" id="GGC42728.1"/>
    </source>
</evidence>
<dbReference type="InterPro" id="IPR027417">
    <property type="entry name" value="P-loop_NTPase"/>
</dbReference>
<feature type="coiled-coil region" evidence="1">
    <location>
        <begin position="505"/>
        <end position="551"/>
    </location>
</feature>
<dbReference type="InterPro" id="IPR054787">
    <property type="entry name" value="TrlF_ATPase"/>
</dbReference>
<dbReference type="Gene3D" id="3.40.50.300">
    <property type="entry name" value="P-loop containing nucleotide triphosphate hydrolases"/>
    <property type="match status" value="1"/>
</dbReference>
<reference evidence="3" key="1">
    <citation type="journal article" date="2019" name="Int. J. Syst. Evol. Microbiol.">
        <title>The Global Catalogue of Microorganisms (GCM) 10K type strain sequencing project: providing services to taxonomists for standard genome sequencing and annotation.</title>
        <authorList>
            <consortium name="The Broad Institute Genomics Platform"/>
            <consortium name="The Broad Institute Genome Sequencing Center for Infectious Disease"/>
            <person name="Wu L."/>
            <person name="Ma J."/>
        </authorList>
    </citation>
    <scope>NUCLEOTIDE SEQUENCE [LARGE SCALE GENOMIC DNA]</scope>
    <source>
        <strain evidence="3">CGMCC 1.15342</strain>
    </source>
</reference>
<proteinExistence type="predicted"/>
<dbReference type="InterPro" id="IPR016195">
    <property type="entry name" value="Pol/histidinol_Pase-like"/>
</dbReference>
<dbReference type="NCBIfam" id="NF045780">
    <property type="entry name" value="TrlF_fam_ATP"/>
    <property type="match status" value="1"/>
</dbReference>
<keyword evidence="3" id="KW-1185">Reference proteome</keyword>
<dbReference type="Gene3D" id="3.20.20.140">
    <property type="entry name" value="Metal-dependent hydrolases"/>
    <property type="match status" value="1"/>
</dbReference>
<dbReference type="SUPFAM" id="SSF52540">
    <property type="entry name" value="P-loop containing nucleoside triphosphate hydrolases"/>
    <property type="match status" value="1"/>
</dbReference>
<name>A0ABQ1MQF8_9SPHI</name>
<dbReference type="EMBL" id="BMIK01000018">
    <property type="protein sequence ID" value="GGC42728.1"/>
    <property type="molecule type" value="Genomic_DNA"/>
</dbReference>
<accession>A0ABQ1MQF8</accession>
<organism evidence="2 3">
    <name type="scientific">Parapedobacter defluvii</name>
    <dbReference type="NCBI Taxonomy" id="2045106"/>
    <lineage>
        <taxon>Bacteria</taxon>
        <taxon>Pseudomonadati</taxon>
        <taxon>Bacteroidota</taxon>
        <taxon>Sphingobacteriia</taxon>
        <taxon>Sphingobacteriales</taxon>
        <taxon>Sphingobacteriaceae</taxon>
        <taxon>Parapedobacter</taxon>
    </lineage>
</organism>
<dbReference type="SUPFAM" id="SSF89550">
    <property type="entry name" value="PHP domain-like"/>
    <property type="match status" value="1"/>
</dbReference>
<protein>
    <submittedName>
        <fullName evidence="2">DNA repair ATPase</fullName>
    </submittedName>
</protein>
<sequence length="1024" mass="117972">MNNLRGSIWKKCDFHVHTPFSALANNFGDDFDKYVKTLFKKAIEKKIKIIGITDYFTIDGYKKIKKDYLNNPQKLKQLFSDEEVAEIKNILLLPNVEFRLNKIVQINKINRDGKVKTESGRINLHVIFSDELSTNLIEESFLHDLDFVYESDPDESDKRKKLKTGNLSQLGRRLKSEQPDITGPDLQVGMTHAVVDDGKIGAILSENNDFKGKYLVVVPSDEDLSDIQWKSQDGLTRKTILQRANAFFSSNANTIAFGLGDKSGSEEQFVKEFKTIKPCIWGSDAHDFDKLFEPDEQRYCWIKADATFEGIRQILFEPRDRVFIGEYPALFSRIKSARGNYINSISVNQINGYDERKGIWFKNFELQLGFELIAIIGNKGKGKSAIADIIGLLGNSHVNNKDFSFLNSDKFRQKGYAENFVGSMKWYDKTLYEKNLNENVDLTTVERVKYIPQSYLEKLCNNEDSGFKEEINKVVFLRLDDSDKLGKKSFDELESFKTELIAQQIDDLTLKLNSANRTIDLLEKKSSSDYKKGIENKRNIKTQELAAHEKEKENIVVVTNPENDTTLSAEQRKKAEQVSLLEQQITAQEALIESTTLELSNLKIRQSDLVILSSDVLRQQQNIEEWKASKTALFSQYGLDINSIINLNVDVSKLQELIQQANGSIKSTSDLLLADANALGAQNSLVVKLNRLRHEKTQLEKDLEKPFKDYQDYLVKIKEWEAKQKAIVGNDVTDDTIKFYEKELNYVENELPSELTAQIELRKSIVINIYEQKKQIQEIYDKMKEAISEVLEEYSAEQNITIESSFKVDKQFYTQFFDYVNRYGHFYQGGDEELRKLTAKYNFDSSERVKDFIDDISNLDIRFKDNRKVDFYNYLCSLTYLRPEYDLRLNDKSLNQLSPGEKGGLLLVFYLVLDKDNKPLIIDQPEDILDNQSVAEILVPYIKRAKKLRQIIMVTHNPNLAIVADAEQIVYMNIDKENNYVVSCDSGGIENPIMNGHIVDILEGRMKAFDNRRVKYKKYVSSNF</sequence>
<dbReference type="RefSeq" id="WP_188753117.1">
    <property type="nucleotide sequence ID" value="NZ_BMIK01000018.1"/>
</dbReference>
<keyword evidence="1" id="KW-0175">Coiled coil</keyword>
<comment type="caution">
    <text evidence="2">The sequence shown here is derived from an EMBL/GenBank/DDBJ whole genome shotgun (WGS) entry which is preliminary data.</text>
</comment>
<gene>
    <name evidence="2" type="ORF">GCM10011386_38720</name>
</gene>